<protein>
    <submittedName>
        <fullName evidence="2">Speckle-type POZ protein</fullName>
    </submittedName>
</protein>
<dbReference type="Pfam" id="PF00651">
    <property type="entry name" value="BTB"/>
    <property type="match status" value="1"/>
</dbReference>
<evidence type="ECO:0000313" key="2">
    <source>
        <dbReference type="EMBL" id="GBN53736.1"/>
    </source>
</evidence>
<name>A0A4Y2PUC2_ARAVE</name>
<sequence>MIMIEIVLADTNQILFKCKFSLLDQSGNAKECGETDNRFDAARKSIHILHLSLTREAVLNRKSEYLPDDKLSLVCECTFSCGIEFQTTEETLNEIPLAFIKQKSNFIPRNIIYKAAEKLFTYPNGLDDIKTFYMNQCLTDVVVRTEIKSFPAHKIVLCARSPVFKAMMINDMKEKKTNCLRVDDLEDDIVQHLLFFLYSDNIENLQWESATQLYYAADKYEIGKLKEVCSSFMVENLTPTNVVELLLLADTHSDKNLKKFSDVAARPVAENPSLFGIFRSWRRLRSTNRKNPLLFAVPDWHAARQTERNLRSWLLPVISADRGKSTYHRQRLAQFAFYAADRKNPSLLDVLILALPLTGRKSAWRPLEKTMQSDWRHLQTASAEEEISYQLSSGVRHLPKQSKNRFSS</sequence>
<dbReference type="AlphaFoldDB" id="A0A4Y2PUC2"/>
<dbReference type="PANTHER" id="PTHR24413">
    <property type="entry name" value="SPECKLE-TYPE POZ PROTEIN"/>
    <property type="match status" value="1"/>
</dbReference>
<organism evidence="2 3">
    <name type="scientific">Araneus ventricosus</name>
    <name type="common">Orbweaver spider</name>
    <name type="synonym">Epeira ventricosa</name>
    <dbReference type="NCBI Taxonomy" id="182803"/>
    <lineage>
        <taxon>Eukaryota</taxon>
        <taxon>Metazoa</taxon>
        <taxon>Ecdysozoa</taxon>
        <taxon>Arthropoda</taxon>
        <taxon>Chelicerata</taxon>
        <taxon>Arachnida</taxon>
        <taxon>Araneae</taxon>
        <taxon>Araneomorphae</taxon>
        <taxon>Entelegynae</taxon>
        <taxon>Araneoidea</taxon>
        <taxon>Araneidae</taxon>
        <taxon>Araneus</taxon>
    </lineage>
</organism>
<dbReference type="Gene3D" id="3.30.710.10">
    <property type="entry name" value="Potassium Channel Kv1.1, Chain A"/>
    <property type="match status" value="1"/>
</dbReference>
<dbReference type="CDD" id="cd18186">
    <property type="entry name" value="BTB_POZ_ZBTB_KLHL-like"/>
    <property type="match status" value="1"/>
</dbReference>
<dbReference type="EMBL" id="BGPR01011943">
    <property type="protein sequence ID" value="GBN53736.1"/>
    <property type="molecule type" value="Genomic_DNA"/>
</dbReference>
<dbReference type="InterPro" id="IPR000210">
    <property type="entry name" value="BTB/POZ_dom"/>
</dbReference>
<evidence type="ECO:0000313" key="3">
    <source>
        <dbReference type="Proteomes" id="UP000499080"/>
    </source>
</evidence>
<dbReference type="SUPFAM" id="SSF54695">
    <property type="entry name" value="POZ domain"/>
    <property type="match status" value="1"/>
</dbReference>
<dbReference type="PROSITE" id="PS50097">
    <property type="entry name" value="BTB"/>
    <property type="match status" value="1"/>
</dbReference>
<dbReference type="InterPro" id="IPR011333">
    <property type="entry name" value="SKP1/BTB/POZ_sf"/>
</dbReference>
<dbReference type="Gene3D" id="2.60.210.10">
    <property type="entry name" value="Apoptosis, Tumor Necrosis Factor Receptor Associated Protein 2, Chain A"/>
    <property type="match status" value="1"/>
</dbReference>
<evidence type="ECO:0000259" key="1">
    <source>
        <dbReference type="PROSITE" id="PS50097"/>
    </source>
</evidence>
<dbReference type="InterPro" id="IPR008974">
    <property type="entry name" value="TRAF-like"/>
</dbReference>
<dbReference type="Proteomes" id="UP000499080">
    <property type="component" value="Unassembled WGS sequence"/>
</dbReference>
<accession>A0A4Y2PUC2</accession>
<feature type="domain" description="BTB" evidence="1">
    <location>
        <begin position="139"/>
        <end position="206"/>
    </location>
</feature>
<dbReference type="OrthoDB" id="6430399at2759"/>
<gene>
    <name evidence="2" type="primary">spop_114</name>
    <name evidence="2" type="ORF">AVEN_40898_1</name>
</gene>
<dbReference type="SMART" id="SM00225">
    <property type="entry name" value="BTB"/>
    <property type="match status" value="1"/>
</dbReference>
<keyword evidence="3" id="KW-1185">Reference proteome</keyword>
<reference evidence="2 3" key="1">
    <citation type="journal article" date="2019" name="Sci. Rep.">
        <title>Orb-weaving spider Araneus ventricosus genome elucidates the spidroin gene catalogue.</title>
        <authorList>
            <person name="Kono N."/>
            <person name="Nakamura H."/>
            <person name="Ohtoshi R."/>
            <person name="Moran D.A.P."/>
            <person name="Shinohara A."/>
            <person name="Yoshida Y."/>
            <person name="Fujiwara M."/>
            <person name="Mori M."/>
            <person name="Tomita M."/>
            <person name="Arakawa K."/>
        </authorList>
    </citation>
    <scope>NUCLEOTIDE SEQUENCE [LARGE SCALE GENOMIC DNA]</scope>
</reference>
<proteinExistence type="predicted"/>
<comment type="caution">
    <text evidence="2">The sequence shown here is derived from an EMBL/GenBank/DDBJ whole genome shotgun (WGS) entry which is preliminary data.</text>
</comment>